<keyword evidence="1" id="KW-1133">Transmembrane helix</keyword>
<evidence type="ECO:0000313" key="3">
    <source>
        <dbReference type="Proteomes" id="UP000824221"/>
    </source>
</evidence>
<reference evidence="2" key="2">
    <citation type="submission" date="2021-04" db="EMBL/GenBank/DDBJ databases">
        <authorList>
            <person name="Gilroy R."/>
        </authorList>
    </citation>
    <scope>NUCLEOTIDE SEQUENCE</scope>
    <source>
        <strain evidence="2">CHK156-179</strain>
    </source>
</reference>
<name>A0A9D2H2Z0_9FIRM</name>
<dbReference type="Proteomes" id="UP000824221">
    <property type="component" value="Unassembled WGS sequence"/>
</dbReference>
<protein>
    <submittedName>
        <fullName evidence="2">Uncharacterized protein</fullName>
    </submittedName>
</protein>
<gene>
    <name evidence="2" type="ORF">H9797_06220</name>
</gene>
<keyword evidence="1" id="KW-0812">Transmembrane</keyword>
<evidence type="ECO:0000256" key="1">
    <source>
        <dbReference type="SAM" id="Phobius"/>
    </source>
</evidence>
<keyword evidence="1" id="KW-0472">Membrane</keyword>
<evidence type="ECO:0000313" key="2">
    <source>
        <dbReference type="EMBL" id="HJA02949.1"/>
    </source>
</evidence>
<comment type="caution">
    <text evidence="2">The sequence shown here is derived from an EMBL/GenBank/DDBJ whole genome shotgun (WGS) entry which is preliminary data.</text>
</comment>
<proteinExistence type="predicted"/>
<feature type="transmembrane region" description="Helical" evidence="1">
    <location>
        <begin position="32"/>
        <end position="55"/>
    </location>
</feature>
<reference evidence="2" key="1">
    <citation type="journal article" date="2021" name="PeerJ">
        <title>Extensive microbial diversity within the chicken gut microbiome revealed by metagenomics and culture.</title>
        <authorList>
            <person name="Gilroy R."/>
            <person name="Ravi A."/>
            <person name="Getino M."/>
            <person name="Pursley I."/>
            <person name="Horton D.L."/>
            <person name="Alikhan N.F."/>
            <person name="Baker D."/>
            <person name="Gharbi K."/>
            <person name="Hall N."/>
            <person name="Watson M."/>
            <person name="Adriaenssens E.M."/>
            <person name="Foster-Nyarko E."/>
            <person name="Jarju S."/>
            <person name="Secka A."/>
            <person name="Antonio M."/>
            <person name="Oren A."/>
            <person name="Chaudhuri R.R."/>
            <person name="La Ragione R."/>
            <person name="Hildebrand F."/>
            <person name="Pallen M.J."/>
        </authorList>
    </citation>
    <scope>NUCLEOTIDE SEQUENCE</scope>
    <source>
        <strain evidence="2">CHK156-179</strain>
    </source>
</reference>
<dbReference type="EMBL" id="DXAJ01000093">
    <property type="protein sequence ID" value="HJA02949.1"/>
    <property type="molecule type" value="Genomic_DNA"/>
</dbReference>
<accession>A0A9D2H2Z0</accession>
<feature type="non-terminal residue" evidence="2">
    <location>
        <position position="1"/>
    </location>
</feature>
<dbReference type="AlphaFoldDB" id="A0A9D2H2Z0"/>
<organism evidence="2 3">
    <name type="scientific">Candidatus Gallimonas gallistercoris</name>
    <dbReference type="NCBI Taxonomy" id="2838602"/>
    <lineage>
        <taxon>Bacteria</taxon>
        <taxon>Bacillati</taxon>
        <taxon>Bacillota</taxon>
        <taxon>Clostridia</taxon>
        <taxon>Candidatus Gallimonas</taxon>
    </lineage>
</organism>
<sequence length="68" mass="8164">VKAVWFDLAMWLSWVVLTRMAGMVFPEYIETYFFYILFLGGTLFFFIYDALIFACQKSVDVIVYRIRK</sequence>